<accession>A0ABU2YSH4</accession>
<protein>
    <submittedName>
        <fullName evidence="5">UbiA family prenyltransferase</fullName>
    </submittedName>
</protein>
<dbReference type="Proteomes" id="UP001180737">
    <property type="component" value="Unassembled WGS sequence"/>
</dbReference>
<evidence type="ECO:0000256" key="3">
    <source>
        <dbReference type="ARBA" id="ARBA00022989"/>
    </source>
</evidence>
<evidence type="ECO:0000313" key="6">
    <source>
        <dbReference type="Proteomes" id="UP001180737"/>
    </source>
</evidence>
<dbReference type="Pfam" id="PF01040">
    <property type="entry name" value="UbiA"/>
    <property type="match status" value="1"/>
</dbReference>
<proteinExistence type="predicted"/>
<keyword evidence="6" id="KW-1185">Reference proteome</keyword>
<keyword evidence="2" id="KW-0812">Transmembrane</keyword>
<evidence type="ECO:0000256" key="1">
    <source>
        <dbReference type="ARBA" id="ARBA00004141"/>
    </source>
</evidence>
<dbReference type="RefSeq" id="WP_311589912.1">
    <property type="nucleotide sequence ID" value="NZ_JAVRFJ010000004.1"/>
</dbReference>
<dbReference type="InterPro" id="IPR000537">
    <property type="entry name" value="UbiA_prenyltransferase"/>
</dbReference>
<evidence type="ECO:0000256" key="2">
    <source>
        <dbReference type="ARBA" id="ARBA00022692"/>
    </source>
</evidence>
<keyword evidence="4" id="KW-0472">Membrane</keyword>
<comment type="caution">
    <text evidence="5">The sequence shown here is derived from an EMBL/GenBank/DDBJ whole genome shotgun (WGS) entry which is preliminary data.</text>
</comment>
<organism evidence="5 6">
    <name type="scientific">Streptomyces gottesmaniae</name>
    <dbReference type="NCBI Taxonomy" id="3075518"/>
    <lineage>
        <taxon>Bacteria</taxon>
        <taxon>Bacillati</taxon>
        <taxon>Actinomycetota</taxon>
        <taxon>Actinomycetes</taxon>
        <taxon>Kitasatosporales</taxon>
        <taxon>Streptomycetaceae</taxon>
        <taxon>Streptomyces</taxon>
    </lineage>
</organism>
<keyword evidence="3" id="KW-1133">Transmembrane helix</keyword>
<sequence length="98" mass="10109">MPYACAFGTLPSVVTLADPAQGWAPLWMTGAGATLGVGAHLLNTLPDLADDERTGVRGLPQRIGERRSRLLAAVLLPAASLVTVLGPAGPPPTWAWAV</sequence>
<evidence type="ECO:0000313" key="5">
    <source>
        <dbReference type="EMBL" id="MDT0567030.1"/>
    </source>
</evidence>
<reference evidence="5" key="1">
    <citation type="submission" date="2024-05" db="EMBL/GenBank/DDBJ databases">
        <title>30 novel species of actinomycetes from the DSMZ collection.</title>
        <authorList>
            <person name="Nouioui I."/>
        </authorList>
    </citation>
    <scope>NUCLEOTIDE SEQUENCE</scope>
    <source>
        <strain evidence="5">DSM 3412</strain>
    </source>
</reference>
<name>A0ABU2YSH4_9ACTN</name>
<comment type="subcellular location">
    <subcellularLocation>
        <location evidence="1">Membrane</location>
        <topology evidence="1">Multi-pass membrane protein</topology>
    </subcellularLocation>
</comment>
<gene>
    <name evidence="5" type="ORF">RM704_05930</name>
</gene>
<dbReference type="EMBL" id="JAVRFJ010000004">
    <property type="protein sequence ID" value="MDT0567030.1"/>
    <property type="molecule type" value="Genomic_DNA"/>
</dbReference>
<evidence type="ECO:0000256" key="4">
    <source>
        <dbReference type="ARBA" id="ARBA00023136"/>
    </source>
</evidence>